<evidence type="ECO:0000313" key="7">
    <source>
        <dbReference type="Proteomes" id="UP000823617"/>
    </source>
</evidence>
<comment type="caution">
    <text evidence="6">The sequence shown here is derived from an EMBL/GenBank/DDBJ whole genome shotgun (WGS) entry which is preliminary data.</text>
</comment>
<comment type="subcellular location">
    <subcellularLocation>
        <location evidence="1">Secreted</location>
        <location evidence="1">Cell wall</location>
    </subcellularLocation>
</comment>
<reference evidence="6" key="1">
    <citation type="submission" date="2020-10" db="EMBL/GenBank/DDBJ databases">
        <authorList>
            <person name="Gilroy R."/>
        </authorList>
    </citation>
    <scope>NUCLEOTIDE SEQUENCE</scope>
    <source>
        <strain evidence="6">B1-3475</strain>
    </source>
</reference>
<keyword evidence="3" id="KW-0964">Secreted</keyword>
<dbReference type="InterPro" id="IPR051648">
    <property type="entry name" value="CWI-Assembly_Regulator"/>
</dbReference>
<accession>A0A9D9HJZ9</accession>
<name>A0A9D9HJZ9_9BACT</name>
<dbReference type="GO" id="GO:0030313">
    <property type="term" value="C:cell envelope"/>
    <property type="evidence" value="ECO:0007669"/>
    <property type="project" value="UniProtKB-SubCell"/>
</dbReference>
<evidence type="ECO:0008006" key="8">
    <source>
        <dbReference type="Google" id="ProtNLM"/>
    </source>
</evidence>
<keyword evidence="2" id="KW-0134">Cell wall</keyword>
<dbReference type="AlphaFoldDB" id="A0A9D9HJZ9"/>
<evidence type="ECO:0000256" key="1">
    <source>
        <dbReference type="ARBA" id="ARBA00004191"/>
    </source>
</evidence>
<organism evidence="6 7">
    <name type="scientific">Candidatus Cryptobacteroides intestinigallinarum</name>
    <dbReference type="NCBI Taxonomy" id="2840767"/>
    <lineage>
        <taxon>Bacteria</taxon>
        <taxon>Pseudomonadati</taxon>
        <taxon>Bacteroidota</taxon>
        <taxon>Bacteroidia</taxon>
        <taxon>Bacteroidales</taxon>
        <taxon>Candidatus Cryptobacteroides</taxon>
    </lineage>
</organism>
<keyword evidence="5" id="KW-0325">Glycoprotein</keyword>
<evidence type="ECO:0000313" key="6">
    <source>
        <dbReference type="EMBL" id="MBO8455247.1"/>
    </source>
</evidence>
<dbReference type="EMBL" id="JADIMK010000019">
    <property type="protein sequence ID" value="MBO8455247.1"/>
    <property type="molecule type" value="Genomic_DNA"/>
</dbReference>
<gene>
    <name evidence="6" type="ORF">IAC08_02435</name>
</gene>
<proteinExistence type="predicted"/>
<sequence length="748" mass="79306">MITLFDRIIGTAAAAVVAIAPVLTSCDSVVPGPGPLYEGDYVLSSQDEVNAFQAHSSLNSLIIEGEDITDLTSLDVKAAGSVTIRNTGITDLVLDNLSSVSTVFSISANPKLESISSLGLKFCIGDVEVEDNPVLTDISGFLSLKKMSGRFTVTGNSVLGEDKADQPDTYGLNVIKYLISNAILDIDKVTLSNNHPKAATDPSLIGQGESEDGVYSYDIKSDAEAAALNISSGIVKNLTISGENFTNAGLVSLSSKIKTVQGTVTIDGAAITTTEQFFEKIDCQGSIILRNLENSDTDGTNRFFNTNGFKAYTHIKGDLVLENIPYLVHWGPGNGFAQITQVDGDLTIRNSGMQQLAFNSLERVGGTFTLDHNCIELYTGFLWNLSTNLTYIGNDLVYTDNDHINGLAGLEKITHIGGNVTITGNGTDPSAGGILFETGNGRIGFDLVQSWIDNGVVSPDAVIICKYADGTDVKFNAPEPEEYKSYVIKGRDELLAFAPEDGSAGMEIVQDLTVLGNGDVISDNDMSFLKLRVEKVAGNLTVDGISGLTTTENMLETNGSGFRVEGSIIFRNCPELMNLNAFRFVDTVGGDLVFENCPKIATTWGSGQCLSLIESIGGDLTITGVQEAMSGLTFEKLKTVGGSMTVSGNNGNFWNFQGMAIESIGGNLTIADNGKVNGLAGFESLKKVGGNLTVTGNGSSSDGYIPVETTQDQVGLDMLGDLYRAGVFSADARFEIESGGVTYDINEL</sequence>
<dbReference type="PANTHER" id="PTHR31018">
    <property type="entry name" value="SPORULATION-SPECIFIC PROTEIN-RELATED"/>
    <property type="match status" value="1"/>
</dbReference>
<evidence type="ECO:0000256" key="2">
    <source>
        <dbReference type="ARBA" id="ARBA00022512"/>
    </source>
</evidence>
<dbReference type="Proteomes" id="UP000823617">
    <property type="component" value="Unassembled WGS sequence"/>
</dbReference>
<dbReference type="InterPro" id="IPR036941">
    <property type="entry name" value="Rcpt_L-dom_sf"/>
</dbReference>
<dbReference type="SUPFAM" id="SSF52058">
    <property type="entry name" value="L domain-like"/>
    <property type="match status" value="3"/>
</dbReference>
<dbReference type="PROSITE" id="PS51257">
    <property type="entry name" value="PROKAR_LIPOPROTEIN"/>
    <property type="match status" value="1"/>
</dbReference>
<keyword evidence="4" id="KW-0732">Signal</keyword>
<evidence type="ECO:0000256" key="3">
    <source>
        <dbReference type="ARBA" id="ARBA00022525"/>
    </source>
</evidence>
<reference evidence="6" key="2">
    <citation type="journal article" date="2021" name="PeerJ">
        <title>Extensive microbial diversity within the chicken gut microbiome revealed by metagenomics and culture.</title>
        <authorList>
            <person name="Gilroy R."/>
            <person name="Ravi A."/>
            <person name="Getino M."/>
            <person name="Pursley I."/>
            <person name="Horton D.L."/>
            <person name="Alikhan N.F."/>
            <person name="Baker D."/>
            <person name="Gharbi K."/>
            <person name="Hall N."/>
            <person name="Watson M."/>
            <person name="Adriaenssens E.M."/>
            <person name="Foster-Nyarko E."/>
            <person name="Jarju S."/>
            <person name="Secka A."/>
            <person name="Antonio M."/>
            <person name="Oren A."/>
            <person name="Chaudhuri R.R."/>
            <person name="La Ragione R."/>
            <person name="Hildebrand F."/>
            <person name="Pallen M.J."/>
        </authorList>
    </citation>
    <scope>NUCLEOTIDE SEQUENCE</scope>
    <source>
        <strain evidence="6">B1-3475</strain>
    </source>
</reference>
<evidence type="ECO:0000256" key="4">
    <source>
        <dbReference type="ARBA" id="ARBA00022729"/>
    </source>
</evidence>
<evidence type="ECO:0000256" key="5">
    <source>
        <dbReference type="ARBA" id="ARBA00023180"/>
    </source>
</evidence>
<protein>
    <recommendedName>
        <fullName evidence="8">Receptor L-domain domain-containing protein</fullName>
    </recommendedName>
</protein>
<dbReference type="Gene3D" id="3.80.20.20">
    <property type="entry name" value="Receptor L-domain"/>
    <property type="match status" value="1"/>
</dbReference>
<dbReference type="PANTHER" id="PTHR31018:SF3">
    <property type="entry name" value="RECEPTOR PROTEIN-TYROSINE KINASE"/>
    <property type="match status" value="1"/>
</dbReference>